<dbReference type="AlphaFoldDB" id="A0A8H5KML0"/>
<evidence type="ECO:0000313" key="5">
    <source>
        <dbReference type="Proteomes" id="UP000546213"/>
    </source>
</evidence>
<proteinExistence type="predicted"/>
<protein>
    <submittedName>
        <fullName evidence="4">Polyketide synthase</fullName>
    </submittedName>
</protein>
<sequence length="182" mass="19686">MNMENPSISLKTTADVVGGSESPQHDNAVNGLFVQVDQQNAAAGAPEAPQIAICGIALRLPGGIASCDGYWDLLYHGLDARRPIPSSRFNIDGFNDSLGGKDSIKTKHGYLIEDDISCLDTSFFSMTKNELAGVDPQQRLLLEVTQECLDDAGEINFRGKQVGCYIGTFGDDWLIMNTKESL</sequence>
<keyword evidence="5" id="KW-1185">Reference proteome</keyword>
<dbReference type="PROSITE" id="PS52004">
    <property type="entry name" value="KS3_2"/>
    <property type="match status" value="1"/>
</dbReference>
<dbReference type="SMART" id="SM00825">
    <property type="entry name" value="PKS_KS"/>
    <property type="match status" value="1"/>
</dbReference>
<evidence type="ECO:0000256" key="1">
    <source>
        <dbReference type="ARBA" id="ARBA00022450"/>
    </source>
</evidence>
<keyword evidence="2" id="KW-0597">Phosphoprotein</keyword>
<evidence type="ECO:0000256" key="2">
    <source>
        <dbReference type="ARBA" id="ARBA00022553"/>
    </source>
</evidence>
<dbReference type="InterPro" id="IPR014030">
    <property type="entry name" value="Ketoacyl_synth_N"/>
</dbReference>
<name>A0A8H5KML0_9HYPO</name>
<dbReference type="EMBL" id="JAAOAS010000484">
    <property type="protein sequence ID" value="KAF5575126.1"/>
    <property type="molecule type" value="Genomic_DNA"/>
</dbReference>
<reference evidence="4 5" key="1">
    <citation type="submission" date="2020-05" db="EMBL/GenBank/DDBJ databases">
        <title>Identification and distribution of gene clusters putatively required for synthesis of sphingolipid metabolism inhibitors in phylogenetically diverse species of the filamentous fungus Fusarium.</title>
        <authorList>
            <person name="Kim H.-S."/>
            <person name="Busman M."/>
            <person name="Brown D.W."/>
            <person name="Divon H."/>
            <person name="Uhlig S."/>
            <person name="Proctor R.H."/>
        </authorList>
    </citation>
    <scope>NUCLEOTIDE SEQUENCE [LARGE SCALE GENOMIC DNA]</scope>
    <source>
        <strain evidence="4 5">NRRL 36939</strain>
    </source>
</reference>
<dbReference type="InterPro" id="IPR050091">
    <property type="entry name" value="PKS_NRPS_Biosynth_Enz"/>
</dbReference>
<dbReference type="GO" id="GO:0006633">
    <property type="term" value="P:fatty acid biosynthetic process"/>
    <property type="evidence" value="ECO:0007669"/>
    <property type="project" value="TreeGrafter"/>
</dbReference>
<dbReference type="InterPro" id="IPR016039">
    <property type="entry name" value="Thiolase-like"/>
</dbReference>
<comment type="caution">
    <text evidence="4">The sequence shown here is derived from an EMBL/GenBank/DDBJ whole genome shotgun (WGS) entry which is preliminary data.</text>
</comment>
<dbReference type="GO" id="GO:0004312">
    <property type="term" value="F:fatty acid synthase activity"/>
    <property type="evidence" value="ECO:0007669"/>
    <property type="project" value="TreeGrafter"/>
</dbReference>
<dbReference type="Pfam" id="PF00109">
    <property type="entry name" value="ketoacyl-synt"/>
    <property type="match status" value="1"/>
</dbReference>
<dbReference type="InterPro" id="IPR020841">
    <property type="entry name" value="PKS_Beta-ketoAc_synthase_dom"/>
</dbReference>
<keyword evidence="1" id="KW-0596">Phosphopantetheine</keyword>
<dbReference type="OrthoDB" id="329835at2759"/>
<dbReference type="Gene3D" id="3.40.47.10">
    <property type="match status" value="1"/>
</dbReference>
<dbReference type="Proteomes" id="UP000546213">
    <property type="component" value="Unassembled WGS sequence"/>
</dbReference>
<dbReference type="PANTHER" id="PTHR43775:SF46">
    <property type="entry name" value="FUMIGERMIN SYNTHASE"/>
    <property type="match status" value="1"/>
</dbReference>
<evidence type="ECO:0000259" key="3">
    <source>
        <dbReference type="PROSITE" id="PS52004"/>
    </source>
</evidence>
<feature type="domain" description="Ketosynthase family 3 (KS3)" evidence="3">
    <location>
        <begin position="48"/>
        <end position="182"/>
    </location>
</feature>
<dbReference type="SUPFAM" id="SSF53901">
    <property type="entry name" value="Thiolase-like"/>
    <property type="match status" value="1"/>
</dbReference>
<gene>
    <name evidence="4" type="ORF">FPCIR_13319</name>
</gene>
<dbReference type="GO" id="GO:0044550">
    <property type="term" value="P:secondary metabolite biosynthetic process"/>
    <property type="evidence" value="ECO:0007669"/>
    <property type="project" value="TreeGrafter"/>
</dbReference>
<dbReference type="PANTHER" id="PTHR43775">
    <property type="entry name" value="FATTY ACID SYNTHASE"/>
    <property type="match status" value="1"/>
</dbReference>
<accession>A0A8H5KML0</accession>
<organism evidence="4 5">
    <name type="scientific">Fusarium pseudocircinatum</name>
    <dbReference type="NCBI Taxonomy" id="56676"/>
    <lineage>
        <taxon>Eukaryota</taxon>
        <taxon>Fungi</taxon>
        <taxon>Dikarya</taxon>
        <taxon>Ascomycota</taxon>
        <taxon>Pezizomycotina</taxon>
        <taxon>Sordariomycetes</taxon>
        <taxon>Hypocreomycetidae</taxon>
        <taxon>Hypocreales</taxon>
        <taxon>Nectriaceae</taxon>
        <taxon>Fusarium</taxon>
        <taxon>Fusarium fujikuroi species complex</taxon>
    </lineage>
</organism>
<evidence type="ECO:0000313" key="4">
    <source>
        <dbReference type="EMBL" id="KAF5575126.1"/>
    </source>
</evidence>